<keyword evidence="5" id="KW-1185">Reference proteome</keyword>
<dbReference type="GO" id="GO:0019028">
    <property type="term" value="C:viral capsid"/>
    <property type="evidence" value="ECO:0007669"/>
    <property type="project" value="UniProtKB-KW"/>
</dbReference>
<evidence type="ECO:0000256" key="1">
    <source>
        <dbReference type="ARBA" id="ARBA00004328"/>
    </source>
</evidence>
<organism evidence="4 5">
    <name type="scientific">Fadolivirus FV1/VV64</name>
    <dbReference type="NCBI Taxonomy" id="3070911"/>
    <lineage>
        <taxon>Viruses</taxon>
        <taxon>Varidnaviria</taxon>
        <taxon>Bamfordvirae</taxon>
        <taxon>Nucleocytoviricota</taxon>
        <taxon>Megaviricetes</taxon>
        <taxon>Imitervirales</taxon>
        <taxon>Mimiviridae</taxon>
        <taxon>Klosneuvirinae</taxon>
        <taxon>Fadolivirus</taxon>
        <taxon>Fadolivirus algeromassiliense</taxon>
    </lineage>
</organism>
<comment type="subcellular location">
    <subcellularLocation>
        <location evidence="1">Virion</location>
    </subcellularLocation>
</comment>
<evidence type="ECO:0000256" key="2">
    <source>
        <dbReference type="ARBA" id="ARBA00022561"/>
    </source>
</evidence>
<dbReference type="EMBL" id="MT418680">
    <property type="protein sequence ID" value="QKF94485.1"/>
    <property type="molecule type" value="Genomic_DNA"/>
</dbReference>
<dbReference type="SUPFAM" id="SSF49749">
    <property type="entry name" value="Group II dsDNA viruses VP"/>
    <property type="match status" value="1"/>
</dbReference>
<evidence type="ECO:0000313" key="4">
    <source>
        <dbReference type="EMBL" id="QKF94485.1"/>
    </source>
</evidence>
<gene>
    <name evidence="4" type="ORF">Fadolivirus_1_1027</name>
</gene>
<protein>
    <submittedName>
        <fullName evidence="4">Capsid protein</fullName>
    </submittedName>
</protein>
<name>A0A7D3QUV6_9VIRU</name>
<keyword evidence="3" id="KW-0946">Virion</keyword>
<evidence type="ECO:0000313" key="5">
    <source>
        <dbReference type="Proteomes" id="UP001162001"/>
    </source>
</evidence>
<dbReference type="Proteomes" id="UP001162001">
    <property type="component" value="Segment"/>
</dbReference>
<reference evidence="4 5" key="1">
    <citation type="submission" date="2020-04" db="EMBL/GenBank/DDBJ databases">
        <title>Advantages and limits of metagenomic assembly and binning of a giant virus.</title>
        <authorList>
            <person name="Schulz F."/>
            <person name="Andreani J."/>
            <person name="Francis R."/>
            <person name="Boudjemaa H."/>
            <person name="Bou Khalil J.Y."/>
            <person name="Lee J."/>
            <person name="La Scola B."/>
            <person name="Woyke T."/>
        </authorList>
    </citation>
    <scope>NUCLEOTIDE SEQUENCE [LARGE SCALE GENOMIC DNA]</scope>
    <source>
        <strain evidence="4 5">FV1/VV64</strain>
    </source>
</reference>
<proteinExistence type="predicted"/>
<dbReference type="InterPro" id="IPR016112">
    <property type="entry name" value="VP_dsDNA_II"/>
</dbReference>
<accession>A0A7D3QUV6</accession>
<keyword evidence="2" id="KW-0167">Capsid protein</keyword>
<evidence type="ECO:0000256" key="3">
    <source>
        <dbReference type="ARBA" id="ARBA00022844"/>
    </source>
</evidence>
<sequence length="315" mass="37477">MTELLYNNNPIDISNSQNDIKCIDLKMCFEKLGDNIIPEEFYPYKILNSIEIWANGQRLFATNGMIIKSLISSLYPKYQKKDYGYIYEKEELINAAKSYQEYIIPLFIVDLPLGNYMKTSINIQFNDYFQDKFKVYVIPTYTIKVPDNTIIKTLENQMEILNLSQGMNKLKYKCNFHGIIKHLLFYIEGNKLEEITLSINGITRTYSYIELNEMLPFYYLGTKLPKNYMYISFYDNNQDGLNLDKIDNFEIEFKLKHNNEGNIYIITQNKNLFMYSNGMTAMKYEYNKPYICYQWNGKFNYNYDNIDIKVIKIEI</sequence>